<evidence type="ECO:0000313" key="7">
    <source>
        <dbReference type="Proteomes" id="UP001318040"/>
    </source>
</evidence>
<evidence type="ECO:0000259" key="6">
    <source>
        <dbReference type="PROSITE" id="PS51162"/>
    </source>
</evidence>
<evidence type="ECO:0000256" key="2">
    <source>
        <dbReference type="ARBA" id="ARBA00022525"/>
    </source>
</evidence>
<dbReference type="Proteomes" id="UP001318040">
    <property type="component" value="Chromosome 27"/>
</dbReference>
<dbReference type="PANTHER" id="PTHR12352">
    <property type="entry name" value="SECRETED MODULAR CALCIUM-BINDING PROTEIN"/>
    <property type="match status" value="1"/>
</dbReference>
<keyword evidence="2" id="KW-0964">Secreted</keyword>
<feature type="domain" description="Thyroglobulin type-1" evidence="6">
    <location>
        <begin position="26"/>
        <end position="72"/>
    </location>
</feature>
<sequence length="141" mass="15339">MHFHWRRRFFGPGTIGEGVFNGFDPYMPQCTEPGGWEPAQCDKSSGFCWCVDAAGEFVAGSLVARPRRRPQCATPCQRARAEALLTGWKSLGSVENGSSIEVLTKHTPACTPVRPRTAPGAVCVVIVSPEARFFVGELGRL</sequence>
<organism evidence="7 8">
    <name type="scientific">Petromyzon marinus</name>
    <name type="common">Sea lamprey</name>
    <dbReference type="NCBI Taxonomy" id="7757"/>
    <lineage>
        <taxon>Eukaryota</taxon>
        <taxon>Metazoa</taxon>
        <taxon>Chordata</taxon>
        <taxon>Craniata</taxon>
        <taxon>Vertebrata</taxon>
        <taxon>Cyclostomata</taxon>
        <taxon>Hyperoartia</taxon>
        <taxon>Petromyzontiformes</taxon>
        <taxon>Petromyzontidae</taxon>
        <taxon>Petromyzon</taxon>
    </lineage>
</organism>
<dbReference type="PANTHER" id="PTHR12352:SF3">
    <property type="entry name" value="NIDOGEN-2"/>
    <property type="match status" value="1"/>
</dbReference>
<comment type="subcellular location">
    <subcellularLocation>
        <location evidence="1">Secreted</location>
    </subcellularLocation>
</comment>
<dbReference type="SMART" id="SM00211">
    <property type="entry name" value="TY"/>
    <property type="match status" value="1"/>
</dbReference>
<dbReference type="PROSITE" id="PS51162">
    <property type="entry name" value="THYROGLOBULIN_1_2"/>
    <property type="match status" value="1"/>
</dbReference>
<keyword evidence="3" id="KW-0677">Repeat</keyword>
<dbReference type="CDD" id="cd00191">
    <property type="entry name" value="TY"/>
    <property type="match status" value="1"/>
</dbReference>
<reference evidence="8" key="1">
    <citation type="submission" date="2025-08" db="UniProtKB">
        <authorList>
            <consortium name="RefSeq"/>
        </authorList>
    </citation>
    <scope>IDENTIFICATION</scope>
    <source>
        <tissue evidence="8">Sperm</tissue>
    </source>
</reference>
<keyword evidence="4 5" id="KW-1015">Disulfide bond</keyword>
<dbReference type="InterPro" id="IPR051950">
    <property type="entry name" value="Dev_reg/Prot_inhib"/>
</dbReference>
<dbReference type="AlphaFoldDB" id="A0AAJ7X2K8"/>
<evidence type="ECO:0000256" key="4">
    <source>
        <dbReference type="ARBA" id="ARBA00023157"/>
    </source>
</evidence>
<evidence type="ECO:0000256" key="5">
    <source>
        <dbReference type="PROSITE-ProRule" id="PRU00500"/>
    </source>
</evidence>
<dbReference type="InterPro" id="IPR036857">
    <property type="entry name" value="Thyroglobulin_1_sf"/>
</dbReference>
<accession>A0AAJ7X2K8</accession>
<dbReference type="RefSeq" id="XP_032817733.1">
    <property type="nucleotide sequence ID" value="XM_032961842.1"/>
</dbReference>
<keyword evidence="7" id="KW-1185">Reference proteome</keyword>
<dbReference type="PROSITE" id="PS00484">
    <property type="entry name" value="THYROGLOBULIN_1_1"/>
    <property type="match status" value="1"/>
</dbReference>
<comment type="caution">
    <text evidence="5">Lacks conserved residue(s) required for the propagation of feature annotation.</text>
</comment>
<evidence type="ECO:0000256" key="1">
    <source>
        <dbReference type="ARBA" id="ARBA00004613"/>
    </source>
</evidence>
<dbReference type="InterPro" id="IPR000716">
    <property type="entry name" value="Thyroglobulin_1"/>
</dbReference>
<dbReference type="GO" id="GO:0005615">
    <property type="term" value="C:extracellular space"/>
    <property type="evidence" value="ECO:0007669"/>
    <property type="project" value="TreeGrafter"/>
</dbReference>
<protein>
    <submittedName>
        <fullName evidence="8">Thyroglobulin-like</fullName>
    </submittedName>
</protein>
<dbReference type="KEGG" id="pmrn:116946667"/>
<name>A0AAJ7X2K8_PETMA</name>
<dbReference type="Gene3D" id="4.10.800.10">
    <property type="entry name" value="Thyroglobulin type-1"/>
    <property type="match status" value="1"/>
</dbReference>
<gene>
    <name evidence="8" type="primary">LOC116946667</name>
</gene>
<dbReference type="Pfam" id="PF00086">
    <property type="entry name" value="Thyroglobulin_1"/>
    <property type="match status" value="1"/>
</dbReference>
<evidence type="ECO:0000313" key="8">
    <source>
        <dbReference type="RefSeq" id="XP_032817733.1"/>
    </source>
</evidence>
<feature type="disulfide bond" evidence="5">
    <location>
        <begin position="41"/>
        <end position="48"/>
    </location>
</feature>
<dbReference type="SUPFAM" id="SSF57610">
    <property type="entry name" value="Thyroglobulin type-1 domain"/>
    <property type="match status" value="1"/>
</dbReference>
<proteinExistence type="predicted"/>
<evidence type="ECO:0000256" key="3">
    <source>
        <dbReference type="ARBA" id="ARBA00022737"/>
    </source>
</evidence>